<keyword evidence="3" id="KW-1185">Reference proteome</keyword>
<proteinExistence type="predicted"/>
<dbReference type="HOGENOM" id="CLU_033319_1_1_9"/>
<evidence type="ECO:0000313" key="3">
    <source>
        <dbReference type="Proteomes" id="UP000032431"/>
    </source>
</evidence>
<sequence>MNVLITAGGTTENIDPVRKIKNTATGRLGNLIAEEFVKQGKNQISNIFYVCEKGTIIPNLPCLKVNLVSGVNETKCTLTKLLTDNKIDAVIHSMAVSDYTVDSVTTVDDLAEFISQKLFSHKEDFQTERSLTEFITGCIKENNRLLDNDKKISSNVNNLMLLLKQTPKLLSMIKKLQPSVILVGFKLLSGVKKQYLIDVGYELLQKNDCDFVLANDSLNISNDHHIAYLISPDKSYIQFQTKEKIAHGIVQKILNMVDKR</sequence>
<organism evidence="2 3">
    <name type="scientific">[Clostridium] cellulosi</name>
    <dbReference type="NCBI Taxonomy" id="29343"/>
    <lineage>
        <taxon>Bacteria</taxon>
        <taxon>Bacillati</taxon>
        <taxon>Bacillota</taxon>
        <taxon>Clostridia</taxon>
        <taxon>Eubacteriales</taxon>
        <taxon>Oscillospiraceae</taxon>
        <taxon>Oscillospiraceae incertae sedis</taxon>
    </lineage>
</organism>
<dbReference type="Pfam" id="PF04127">
    <property type="entry name" value="DFP"/>
    <property type="match status" value="2"/>
</dbReference>
<dbReference type="GO" id="GO:0015937">
    <property type="term" value="P:coenzyme A biosynthetic process"/>
    <property type="evidence" value="ECO:0007669"/>
    <property type="project" value="UniProtKB-ARBA"/>
</dbReference>
<dbReference type="STRING" id="29343.CCDG5_1089"/>
<dbReference type="EMBL" id="LM995447">
    <property type="protein sequence ID" value="CDZ24206.1"/>
    <property type="molecule type" value="Genomic_DNA"/>
</dbReference>
<dbReference type="OrthoDB" id="9802554at2"/>
<dbReference type="InterPro" id="IPR007085">
    <property type="entry name" value="DNA/pantothenate-metab_flavo_C"/>
</dbReference>
<dbReference type="KEGG" id="ccel:CCDG5_1089"/>
<evidence type="ECO:0000259" key="1">
    <source>
        <dbReference type="Pfam" id="PF04127"/>
    </source>
</evidence>
<dbReference type="Gene3D" id="3.40.50.10300">
    <property type="entry name" value="CoaB-like"/>
    <property type="match status" value="1"/>
</dbReference>
<name>A0A078KKK0_9FIRM</name>
<dbReference type="AlphaFoldDB" id="A0A078KKK0"/>
<dbReference type="PATRIC" id="fig|29343.3.peg.1148"/>
<feature type="domain" description="DNA/pantothenate metabolism flavoprotein C-terminal" evidence="1">
    <location>
        <begin position="2"/>
        <end position="105"/>
    </location>
</feature>
<feature type="domain" description="DNA/pantothenate metabolism flavoprotein C-terminal" evidence="1">
    <location>
        <begin position="149"/>
        <end position="255"/>
    </location>
</feature>
<gene>
    <name evidence="2" type="ORF">CCDG5_1089</name>
</gene>
<reference evidence="3" key="1">
    <citation type="submission" date="2014-07" db="EMBL/GenBank/DDBJ databases">
        <authorList>
            <person name="Wibberg D."/>
        </authorList>
    </citation>
    <scope>NUCLEOTIDE SEQUENCE [LARGE SCALE GENOMIC DNA]</scope>
    <source>
        <strain evidence="3">DG5</strain>
    </source>
</reference>
<dbReference type="Proteomes" id="UP000032431">
    <property type="component" value="Chromosome I"/>
</dbReference>
<evidence type="ECO:0000313" key="2">
    <source>
        <dbReference type="EMBL" id="CDZ24206.1"/>
    </source>
</evidence>
<accession>A0A078KKK0</accession>
<dbReference type="GO" id="GO:0003824">
    <property type="term" value="F:catalytic activity"/>
    <property type="evidence" value="ECO:0007669"/>
    <property type="project" value="UniProtKB-ARBA"/>
</dbReference>
<dbReference type="InterPro" id="IPR035929">
    <property type="entry name" value="CoaB-like_sf"/>
</dbReference>
<protein>
    <submittedName>
        <fullName evidence="2">Phosphopantothenoylcysteinesynthetase/decarboxy lase</fullName>
    </submittedName>
</protein>
<dbReference type="SUPFAM" id="SSF102645">
    <property type="entry name" value="CoaB-like"/>
    <property type="match status" value="1"/>
</dbReference>